<dbReference type="RefSeq" id="WP_169457373.1">
    <property type="nucleotide sequence ID" value="NZ_CP051774.1"/>
</dbReference>
<evidence type="ECO:0000313" key="3">
    <source>
        <dbReference type="Proteomes" id="UP000501812"/>
    </source>
</evidence>
<organism evidence="2 3">
    <name type="scientific">Luteolibacter luteus</name>
    <dbReference type="NCBI Taxonomy" id="2728835"/>
    <lineage>
        <taxon>Bacteria</taxon>
        <taxon>Pseudomonadati</taxon>
        <taxon>Verrucomicrobiota</taxon>
        <taxon>Verrucomicrobiia</taxon>
        <taxon>Verrucomicrobiales</taxon>
        <taxon>Verrucomicrobiaceae</taxon>
        <taxon>Luteolibacter</taxon>
    </lineage>
</organism>
<name>A0A858RPE8_9BACT</name>
<feature type="compositionally biased region" description="Basic and acidic residues" evidence="1">
    <location>
        <begin position="80"/>
        <end position="97"/>
    </location>
</feature>
<proteinExistence type="predicted"/>
<evidence type="ECO:0000313" key="2">
    <source>
        <dbReference type="EMBL" id="QJE98887.1"/>
    </source>
</evidence>
<accession>A0A858RPE8</accession>
<dbReference type="KEGG" id="luo:HHL09_24935"/>
<reference evidence="2 3" key="1">
    <citation type="submission" date="2020-04" db="EMBL/GenBank/DDBJ databases">
        <title>Luteolibacter sp. G-1-1-1 isolated from soil.</title>
        <authorList>
            <person name="Dahal R.H."/>
        </authorList>
    </citation>
    <scope>NUCLEOTIDE SEQUENCE [LARGE SCALE GENOMIC DNA]</scope>
    <source>
        <strain evidence="2 3">G-1-1-1</strain>
    </source>
</reference>
<dbReference type="Proteomes" id="UP000501812">
    <property type="component" value="Chromosome"/>
</dbReference>
<gene>
    <name evidence="2" type="ORF">HHL09_24935</name>
</gene>
<sequence>MSKQSNRVKATSMMDAFEKFCDTHIRAVPGWLAAEYLKMSPQGLYQAAERGWIAYFQHGRNRIYSWKDIIRYRYHSRKFKDNTHGRPHEPGAAKFEFDLEPPAPPSVKEIEAREKSETIELHKQAVEAIKGRARWPFERR</sequence>
<dbReference type="EMBL" id="CP051774">
    <property type="protein sequence ID" value="QJE98887.1"/>
    <property type="molecule type" value="Genomic_DNA"/>
</dbReference>
<feature type="region of interest" description="Disordered" evidence="1">
    <location>
        <begin position="80"/>
        <end position="103"/>
    </location>
</feature>
<dbReference type="AlphaFoldDB" id="A0A858RPE8"/>
<keyword evidence="3" id="KW-1185">Reference proteome</keyword>
<evidence type="ECO:0000256" key="1">
    <source>
        <dbReference type="SAM" id="MobiDB-lite"/>
    </source>
</evidence>
<protein>
    <submittedName>
        <fullName evidence="2">Helix-turn-helix domain-containing protein</fullName>
    </submittedName>
</protein>